<dbReference type="SUPFAM" id="SSF118196">
    <property type="entry name" value="YaeB-like"/>
    <property type="match status" value="1"/>
</dbReference>
<dbReference type="PROSITE" id="PS51668">
    <property type="entry name" value="TSAA_2"/>
    <property type="match status" value="1"/>
</dbReference>
<comment type="similarity">
    <text evidence="2">Belongs to the tRNA methyltransferase O family.</text>
</comment>
<comment type="caution">
    <text evidence="4">The sequence shown here is derived from an EMBL/GenBank/DDBJ whole genome shotgun (WGS) entry which is preliminary data.</text>
</comment>
<dbReference type="EMBL" id="NRJH01000031">
    <property type="protein sequence ID" value="RIY32632.1"/>
    <property type="molecule type" value="Genomic_DNA"/>
</dbReference>
<evidence type="ECO:0000256" key="2">
    <source>
        <dbReference type="ARBA" id="ARBA00033753"/>
    </source>
</evidence>
<organism evidence="4 5">
    <name type="scientific">Psittacicella melopsittaci</name>
    <dbReference type="NCBI Taxonomy" id="2028576"/>
    <lineage>
        <taxon>Bacteria</taxon>
        <taxon>Pseudomonadati</taxon>
        <taxon>Pseudomonadota</taxon>
        <taxon>Gammaproteobacteria</taxon>
        <taxon>Pasteurellales</taxon>
        <taxon>Psittacicellaceae</taxon>
        <taxon>Psittacicella</taxon>
    </lineage>
</organism>
<reference evidence="4 5" key="1">
    <citation type="submission" date="2017-08" db="EMBL/GenBank/DDBJ databases">
        <title>Reclassification of Bisgaard taxon 37 and 44.</title>
        <authorList>
            <person name="Christensen H."/>
        </authorList>
    </citation>
    <scope>NUCLEOTIDE SEQUENCE [LARGE SCALE GENOMIC DNA]</scope>
    <source>
        <strain evidence="4 5">B96_4</strain>
    </source>
</reference>
<dbReference type="AlphaFoldDB" id="A0A3A1Y2U6"/>
<feature type="domain" description="TsaA-like" evidence="3">
    <location>
        <begin position="4"/>
        <end position="148"/>
    </location>
</feature>
<dbReference type="GO" id="GO:0032259">
    <property type="term" value="P:methylation"/>
    <property type="evidence" value="ECO:0007669"/>
    <property type="project" value="UniProtKB-KW"/>
</dbReference>
<keyword evidence="1" id="KW-0949">S-adenosyl-L-methionine</keyword>
<evidence type="ECO:0000256" key="1">
    <source>
        <dbReference type="ARBA" id="ARBA00022691"/>
    </source>
</evidence>
<dbReference type="Pfam" id="PF01980">
    <property type="entry name" value="TrmO_N"/>
    <property type="match status" value="1"/>
</dbReference>
<dbReference type="RefSeq" id="WP_119496954.1">
    <property type="nucleotide sequence ID" value="NZ_NRJH01000031.1"/>
</dbReference>
<evidence type="ECO:0000313" key="5">
    <source>
        <dbReference type="Proteomes" id="UP000266258"/>
    </source>
</evidence>
<dbReference type="PROSITE" id="PS01318">
    <property type="entry name" value="TSAA_1"/>
    <property type="match status" value="1"/>
</dbReference>
<dbReference type="InterPro" id="IPR036413">
    <property type="entry name" value="YaeB-like_sf"/>
</dbReference>
<evidence type="ECO:0000313" key="4">
    <source>
        <dbReference type="EMBL" id="RIY32632.1"/>
    </source>
</evidence>
<dbReference type="Gene3D" id="2.40.30.70">
    <property type="entry name" value="YaeB-like"/>
    <property type="match status" value="1"/>
</dbReference>
<dbReference type="InterPro" id="IPR040372">
    <property type="entry name" value="YaeB-like"/>
</dbReference>
<protein>
    <submittedName>
        <fullName evidence="4">tRNA (N6-threonylcarbamoyladenosine(37)-N6)-methyltransferase TrmO</fullName>
    </submittedName>
</protein>
<keyword evidence="5" id="KW-1185">Reference proteome</keyword>
<accession>A0A3A1Y2U6</accession>
<dbReference type="OrthoDB" id="9804309at2"/>
<dbReference type="CDD" id="cd09281">
    <property type="entry name" value="UPF0066"/>
    <property type="match status" value="1"/>
</dbReference>
<dbReference type="InterPro" id="IPR023370">
    <property type="entry name" value="TrmO-like_N"/>
</dbReference>
<evidence type="ECO:0000259" key="3">
    <source>
        <dbReference type="PROSITE" id="PS51668"/>
    </source>
</evidence>
<keyword evidence="4" id="KW-0489">Methyltransferase</keyword>
<dbReference type="Proteomes" id="UP000266258">
    <property type="component" value="Unassembled WGS sequence"/>
</dbReference>
<keyword evidence="4" id="KW-0808">Transferase</keyword>
<dbReference type="Gene3D" id="3.30.2310.10">
    <property type="entry name" value="YaeB-like"/>
    <property type="match status" value="1"/>
</dbReference>
<dbReference type="PANTHER" id="PTHR12818">
    <property type="entry name" value="TRNA (ADENINE(37)-N6)-METHYLTRANSFERASE"/>
    <property type="match status" value="1"/>
</dbReference>
<name>A0A3A1Y2U6_9GAMM</name>
<proteinExistence type="inferred from homology"/>
<dbReference type="GO" id="GO:0089715">
    <property type="term" value="F:tRNA (L-threonylcarbamoyladenosine(37)-C2) methyltransferase activity"/>
    <property type="evidence" value="ECO:0007669"/>
    <property type="project" value="TreeGrafter"/>
</dbReference>
<dbReference type="NCBIfam" id="TIGR00104">
    <property type="entry name" value="tRNA_TsaA"/>
    <property type="match status" value="1"/>
</dbReference>
<dbReference type="PANTHER" id="PTHR12818:SF0">
    <property type="entry name" value="TRNA (ADENINE(37)-N6)-METHYLTRANSFERASE"/>
    <property type="match status" value="1"/>
</dbReference>
<gene>
    <name evidence="4" type="primary">tsaA</name>
    <name evidence="4" type="ORF">CJP74_03880</name>
</gene>
<dbReference type="InterPro" id="IPR023368">
    <property type="entry name" value="UPF0066_cons_site"/>
</dbReference>
<sequence length="302" mass="33890">MYHLTPVGKINSLLTDKFSVPRQGNLIADLICELELLPPYNNPQALEQIAGFSHLWLIGIFSANVQSNNAQRLMVRPPRLGGNQRVGVFASRSSFRPNNLSLSLVQLRQVKIEASGKVKLIIQGCDLIDQTPIVDIKPYIPFADSPLPGQEVKSGYVQAPETFLAPLERQGLFPQVPGVVWEFAPELLLPLGQSSLACLDYFSPEQLEALEQEFASQFKLSVEQLAKVFYLSQILLKLIALNPKPAYKQACELEFGMSFANFEVRWHERTQNEPAEHKQGLFAQDQGVRYIKLLSVEKKDES</sequence>
<dbReference type="InterPro" id="IPR036414">
    <property type="entry name" value="YaeB_N_sf"/>
</dbReference>